<proteinExistence type="inferred from homology"/>
<dbReference type="AlphaFoldDB" id="U5QRJ7"/>
<dbReference type="PIRSF" id="PIRSF032582">
    <property type="entry name" value="Cas2"/>
    <property type="match status" value="1"/>
</dbReference>
<dbReference type="KEGG" id="glj:GKIL_4059"/>
<dbReference type="SUPFAM" id="SSF143430">
    <property type="entry name" value="TTP0101/SSO1404-like"/>
    <property type="match status" value="1"/>
</dbReference>
<dbReference type="InterPro" id="IPR019199">
    <property type="entry name" value="Virulence_VapD/CRISPR_Cas2"/>
</dbReference>
<evidence type="ECO:0000256" key="8">
    <source>
        <dbReference type="ARBA" id="ARBA00023118"/>
    </source>
</evidence>
<dbReference type="RefSeq" id="WP_023175645.1">
    <property type="nucleotide sequence ID" value="NC_022600.1"/>
</dbReference>
<dbReference type="Proteomes" id="UP000017396">
    <property type="component" value="Chromosome"/>
</dbReference>
<evidence type="ECO:0000313" key="12">
    <source>
        <dbReference type="Proteomes" id="UP000017396"/>
    </source>
</evidence>
<dbReference type="HOGENOM" id="CLU_161124_3_3_3"/>
<dbReference type="OrthoDB" id="9798176at2"/>
<comment type="subunit">
    <text evidence="9">Homodimer, forms a heterotetramer with a Cas1 homodimer.</text>
</comment>
<evidence type="ECO:0000256" key="10">
    <source>
        <dbReference type="PIRNR" id="PIRNR032582"/>
    </source>
</evidence>
<dbReference type="eggNOG" id="COG1343">
    <property type="taxonomic scope" value="Bacteria"/>
</dbReference>
<dbReference type="InterPro" id="IPR021127">
    <property type="entry name" value="CRISPR_associated_Cas2"/>
</dbReference>
<dbReference type="GO" id="GO:0043571">
    <property type="term" value="P:maintenance of CRISPR repeat elements"/>
    <property type="evidence" value="ECO:0007669"/>
    <property type="project" value="UniProtKB-UniRule"/>
</dbReference>
<evidence type="ECO:0000256" key="7">
    <source>
        <dbReference type="ARBA" id="ARBA00022842"/>
    </source>
</evidence>
<keyword evidence="8 9" id="KW-0051">Antiviral defense</keyword>
<name>U5QRJ7_GLOK1</name>
<dbReference type="HAMAP" id="MF_01471">
    <property type="entry name" value="Cas2"/>
    <property type="match status" value="1"/>
</dbReference>
<comment type="function">
    <text evidence="9">CRISPR (clustered regularly interspaced short palindromic repeat), is an adaptive immune system that provides protection against mobile genetic elements (viruses, transposable elements and conjugative plasmids). CRISPR clusters contain sequences complementary to antecedent mobile elements and target invading nucleic acids. CRISPR clusters are transcribed and processed into CRISPR RNA (crRNA). Functions as a ssRNA-specific endoribonuclease. Involved in the integration of spacer DNA into the CRISPR cassette.</text>
</comment>
<gene>
    <name evidence="9" type="primary">cas2</name>
    <name evidence="11" type="ORF">GKIL_4059</name>
</gene>
<dbReference type="GO" id="GO:0051607">
    <property type="term" value="P:defense response to virus"/>
    <property type="evidence" value="ECO:0007669"/>
    <property type="project" value="UniProtKB-UniRule"/>
</dbReference>
<dbReference type="Pfam" id="PF09827">
    <property type="entry name" value="CRISPR_Cas2"/>
    <property type="match status" value="1"/>
</dbReference>
<dbReference type="EC" id="3.1.-.-" evidence="9"/>
<organism evidence="11 12">
    <name type="scientific">Gloeobacter kilaueensis (strain ATCC BAA-2537 / CCAP 1431/1 / ULC 316 / JS1)</name>
    <dbReference type="NCBI Taxonomy" id="1183438"/>
    <lineage>
        <taxon>Bacteria</taxon>
        <taxon>Bacillati</taxon>
        <taxon>Cyanobacteriota</taxon>
        <taxon>Cyanophyceae</taxon>
        <taxon>Gloeobacterales</taxon>
        <taxon>Gloeobacteraceae</taxon>
        <taxon>Gloeobacter</taxon>
    </lineage>
</organism>
<dbReference type="CDD" id="cd09725">
    <property type="entry name" value="Cas2_I_II_III"/>
    <property type="match status" value="1"/>
</dbReference>
<evidence type="ECO:0000256" key="4">
    <source>
        <dbReference type="ARBA" id="ARBA00022723"/>
    </source>
</evidence>
<comment type="cofactor">
    <cofactor evidence="1 9">
        <name>Mg(2+)</name>
        <dbReference type="ChEBI" id="CHEBI:18420"/>
    </cofactor>
</comment>
<keyword evidence="5 9" id="KW-0255">Endonuclease</keyword>
<evidence type="ECO:0000256" key="1">
    <source>
        <dbReference type="ARBA" id="ARBA00001946"/>
    </source>
</evidence>
<evidence type="ECO:0000256" key="3">
    <source>
        <dbReference type="ARBA" id="ARBA00022722"/>
    </source>
</evidence>
<evidence type="ECO:0000256" key="2">
    <source>
        <dbReference type="ARBA" id="ARBA00009959"/>
    </source>
</evidence>
<protein>
    <recommendedName>
        <fullName evidence="9">CRISPR-associated endoribonuclease Cas2</fullName>
        <ecNumber evidence="9">3.1.-.-</ecNumber>
    </recommendedName>
</protein>
<comment type="similarity">
    <text evidence="2 9 10">Belongs to the CRISPR-associated endoribonuclease Cas2 protein family.</text>
</comment>
<dbReference type="Gene3D" id="3.30.70.240">
    <property type="match status" value="1"/>
</dbReference>
<reference evidence="11 12" key="1">
    <citation type="journal article" date="2013" name="PLoS ONE">
        <title>Cultivation and Complete Genome Sequencing of Gloeobacter kilaueensis sp. nov., from a Lava Cave in Kilauea Caldera, Hawai'i.</title>
        <authorList>
            <person name="Saw J.H."/>
            <person name="Schatz M."/>
            <person name="Brown M.V."/>
            <person name="Kunkel D.D."/>
            <person name="Foster J.S."/>
            <person name="Shick H."/>
            <person name="Christensen S."/>
            <person name="Hou S."/>
            <person name="Wan X."/>
            <person name="Donachie S.P."/>
        </authorList>
    </citation>
    <scope>NUCLEOTIDE SEQUENCE [LARGE SCALE GENOMIC DNA]</scope>
    <source>
        <strain evidence="12">JS</strain>
    </source>
</reference>
<dbReference type="PANTHER" id="PTHR34405">
    <property type="entry name" value="CRISPR-ASSOCIATED ENDORIBONUCLEASE CAS2"/>
    <property type="match status" value="1"/>
</dbReference>
<evidence type="ECO:0000313" key="11">
    <source>
        <dbReference type="EMBL" id="AGY60305.1"/>
    </source>
</evidence>
<dbReference type="GO" id="GO:0004521">
    <property type="term" value="F:RNA endonuclease activity"/>
    <property type="evidence" value="ECO:0007669"/>
    <property type="project" value="UniProtKB-UniRule"/>
</dbReference>
<dbReference type="EMBL" id="CP003587">
    <property type="protein sequence ID" value="AGY60305.1"/>
    <property type="molecule type" value="Genomic_DNA"/>
</dbReference>
<evidence type="ECO:0000256" key="5">
    <source>
        <dbReference type="ARBA" id="ARBA00022759"/>
    </source>
</evidence>
<sequence length="91" mass="10620">MLWVVAYDIPVTKRRNKIAKLLEGYGKRVQYSVFECDLEESQFSELRNRLLKLLKLPDDSLRYYPIAANMTRKIVILGGDGLYEKPDHFAV</sequence>
<dbReference type="STRING" id="1183438.GKIL_4059"/>
<feature type="binding site" evidence="9">
    <location>
        <position position="8"/>
    </location>
    <ligand>
        <name>Mg(2+)</name>
        <dbReference type="ChEBI" id="CHEBI:18420"/>
        <note>catalytic</note>
    </ligand>
</feature>
<keyword evidence="6 9" id="KW-0378">Hydrolase</keyword>
<dbReference type="GO" id="GO:0046872">
    <property type="term" value="F:metal ion binding"/>
    <property type="evidence" value="ECO:0007669"/>
    <property type="project" value="UniProtKB-UniRule"/>
</dbReference>
<keyword evidence="7 9" id="KW-0460">Magnesium</keyword>
<evidence type="ECO:0000256" key="6">
    <source>
        <dbReference type="ARBA" id="ARBA00022801"/>
    </source>
</evidence>
<keyword evidence="3 9" id="KW-0540">Nuclease</keyword>
<keyword evidence="12" id="KW-1185">Reference proteome</keyword>
<evidence type="ECO:0000256" key="9">
    <source>
        <dbReference type="HAMAP-Rule" id="MF_01471"/>
    </source>
</evidence>
<accession>U5QRJ7</accession>
<dbReference type="NCBIfam" id="TIGR01573">
    <property type="entry name" value="cas2"/>
    <property type="match status" value="1"/>
</dbReference>
<keyword evidence="4 9" id="KW-0479">Metal-binding</keyword>
<dbReference type="GO" id="GO:0016787">
    <property type="term" value="F:hydrolase activity"/>
    <property type="evidence" value="ECO:0007669"/>
    <property type="project" value="UniProtKB-KW"/>
</dbReference>
<dbReference type="PANTHER" id="PTHR34405:SF3">
    <property type="entry name" value="CRISPR-ASSOCIATED ENDORIBONUCLEASE CAS2 3"/>
    <property type="match status" value="1"/>
</dbReference>